<feature type="compositionally biased region" description="Basic and acidic residues" evidence="1">
    <location>
        <begin position="74"/>
        <end position="85"/>
    </location>
</feature>
<dbReference type="EMBL" id="NMUH01003470">
    <property type="protein sequence ID" value="MQM05755.1"/>
    <property type="molecule type" value="Genomic_DNA"/>
</dbReference>
<dbReference type="OrthoDB" id="1914593at2759"/>
<evidence type="ECO:0000313" key="3">
    <source>
        <dbReference type="EMBL" id="MQM05755.1"/>
    </source>
</evidence>
<dbReference type="CDD" id="cd05162">
    <property type="entry name" value="PWWP"/>
    <property type="match status" value="1"/>
</dbReference>
<proteinExistence type="predicted"/>
<evidence type="ECO:0000256" key="1">
    <source>
        <dbReference type="SAM" id="MobiDB-lite"/>
    </source>
</evidence>
<dbReference type="PANTHER" id="PTHR10688">
    <property type="entry name" value="PWWP DOMAIN-CONTAINING PROTEIN"/>
    <property type="match status" value="1"/>
</dbReference>
<dbReference type="SUPFAM" id="SSF63748">
    <property type="entry name" value="Tudor/PWWP/MBT"/>
    <property type="match status" value="1"/>
</dbReference>
<feature type="region of interest" description="Disordered" evidence="1">
    <location>
        <begin position="302"/>
        <end position="340"/>
    </location>
</feature>
<sequence length="996" mass="109903">MAMDGISSPSAGASADSDGVEVVLADFVPLGGPQKGFSRRERASKKPSSATPAGGAGPPEGGGNRRIGRGLPEGQRDRGASEPRKRGTFPSGDLVWAKAFPYTWWPGWVRETKGAARLVSLFGSGSSRWLVESRVRGFEENFARLSKMGGAKLACQVDCALAELGRRTALAMAGSCRGVAGTEDGSLIMQIARERERFEPAEMLGFVLNLAVFAWVDEGQTIAAVRVAAQVNAYRSHVRATRRVEVSGGFQPEEALDAIRGLAVSARMHDEAAAETARVVAQLDAYRDFLAVRLDCFYRGPAESDGSTSCSASEDSEGVMSADESDGLTSCTASGDSEGTDLEMPFISVLETEEVTDPDYLYENEAEEQDEEDDRMQGKVRQDGELCIVNTIDYSIFSSDTESEHLSDNEMQNSHSWNGEKGVAFENNTSNDPSRYASCVHGFHGKEFVQNLPLSPCVEMYKSVDFSIGDASTSYPLESTTESGSKLFTDFSLKHQGSMVSGKFHDEEGFLQILQGMLYCLYCLACDPLQMKSKNLSPCLQLLLSYRASIFQNISSFSSTIWAEETLKDQEHDTWECQHLENENEQKHRDDGRANMCEHSGVARVLFCSHDDRMELSSSAECHSNMHMPHATRDSISICSSADISSASKTEEKKSTADVEFQCKSEKKLSGKIIIDRRYLACSDGVARGVSHLTSPVSHDSRRRRFYQEVTSVTSSNLHATNSLGSDAKESKISMMLLDNMRSNDSKSFYVKKSDMNDREEISFLDVFNCTTIQSNSNFFTTANTSGFDTTKDVVACCSAFSSTCGYESSSHGKWRHDRPVKCYTSKWHKNALFSSETRLYASPLVRNSPSATSSAQCSPTARRSRIDGPSNSLHMKFPRGFNLPSKEDLGKIFSVFGPLDHSRTRVFFYTGAGKVVFLNPVDAETAYNYVRRNRLFEADMRFWLDAYEKAREDHSPALSLSGGQMPALSLKSCLKRCSLHQNEDTRKKCKVRFSL</sequence>
<dbReference type="InterPro" id="IPR052657">
    <property type="entry name" value="PDP_family_Arabidopsis"/>
</dbReference>
<reference evidence="3" key="1">
    <citation type="submission" date="2017-07" db="EMBL/GenBank/DDBJ databases">
        <title>Taro Niue Genome Assembly and Annotation.</title>
        <authorList>
            <person name="Atibalentja N."/>
            <person name="Keating K."/>
            <person name="Fields C.J."/>
        </authorList>
    </citation>
    <scope>NUCLEOTIDE SEQUENCE</scope>
    <source>
        <strain evidence="3">Niue_2</strain>
        <tissue evidence="3">Leaf</tissue>
    </source>
</reference>
<protein>
    <recommendedName>
        <fullName evidence="2">PWWP domain-containing protein</fullName>
    </recommendedName>
</protein>
<feature type="compositionally biased region" description="Polar residues" evidence="1">
    <location>
        <begin position="327"/>
        <end position="337"/>
    </location>
</feature>
<dbReference type="Gene3D" id="2.30.30.140">
    <property type="match status" value="1"/>
</dbReference>
<dbReference type="AlphaFoldDB" id="A0A843WML6"/>
<evidence type="ECO:0000313" key="4">
    <source>
        <dbReference type="Proteomes" id="UP000652761"/>
    </source>
</evidence>
<gene>
    <name evidence="3" type="ORF">Taro_038568</name>
</gene>
<dbReference type="PROSITE" id="PS50812">
    <property type="entry name" value="PWWP"/>
    <property type="match status" value="1"/>
</dbReference>
<accession>A0A843WML6</accession>
<keyword evidence="4" id="KW-1185">Reference proteome</keyword>
<feature type="region of interest" description="Disordered" evidence="1">
    <location>
        <begin position="29"/>
        <end position="88"/>
    </location>
</feature>
<feature type="compositionally biased region" description="Polar residues" evidence="1">
    <location>
        <begin position="847"/>
        <end position="862"/>
    </location>
</feature>
<evidence type="ECO:0000259" key="2">
    <source>
        <dbReference type="PROSITE" id="PS50812"/>
    </source>
</evidence>
<organism evidence="3 4">
    <name type="scientific">Colocasia esculenta</name>
    <name type="common">Wild taro</name>
    <name type="synonym">Arum esculentum</name>
    <dbReference type="NCBI Taxonomy" id="4460"/>
    <lineage>
        <taxon>Eukaryota</taxon>
        <taxon>Viridiplantae</taxon>
        <taxon>Streptophyta</taxon>
        <taxon>Embryophyta</taxon>
        <taxon>Tracheophyta</taxon>
        <taxon>Spermatophyta</taxon>
        <taxon>Magnoliopsida</taxon>
        <taxon>Liliopsida</taxon>
        <taxon>Araceae</taxon>
        <taxon>Aroideae</taxon>
        <taxon>Colocasieae</taxon>
        <taxon>Colocasia</taxon>
    </lineage>
</organism>
<name>A0A843WML6_COLES</name>
<feature type="compositionally biased region" description="Gly residues" evidence="1">
    <location>
        <begin position="54"/>
        <end position="65"/>
    </location>
</feature>
<dbReference type="InterPro" id="IPR000313">
    <property type="entry name" value="PWWP_dom"/>
</dbReference>
<comment type="caution">
    <text evidence="3">The sequence shown here is derived from an EMBL/GenBank/DDBJ whole genome shotgun (WGS) entry which is preliminary data.</text>
</comment>
<dbReference type="Proteomes" id="UP000652761">
    <property type="component" value="Unassembled WGS sequence"/>
</dbReference>
<dbReference type="PANTHER" id="PTHR10688:SF2">
    <property type="entry name" value="PWWP DOMAIN-CONTAINING PROTEIN"/>
    <property type="match status" value="1"/>
</dbReference>
<feature type="domain" description="PWWP" evidence="2">
    <location>
        <begin position="91"/>
        <end position="141"/>
    </location>
</feature>
<feature type="region of interest" description="Disordered" evidence="1">
    <location>
        <begin position="847"/>
        <end position="873"/>
    </location>
</feature>